<dbReference type="EMBL" id="VSSQ01020381">
    <property type="protein sequence ID" value="MPM65193.1"/>
    <property type="molecule type" value="Genomic_DNA"/>
</dbReference>
<gene>
    <name evidence="1" type="ORF">SDC9_112085</name>
</gene>
<proteinExistence type="predicted"/>
<comment type="caution">
    <text evidence="1">The sequence shown here is derived from an EMBL/GenBank/DDBJ whole genome shotgun (WGS) entry which is preliminary data.</text>
</comment>
<reference evidence="1" key="1">
    <citation type="submission" date="2019-08" db="EMBL/GenBank/DDBJ databases">
        <authorList>
            <person name="Kucharzyk K."/>
            <person name="Murdoch R.W."/>
            <person name="Higgins S."/>
            <person name="Loffler F."/>
        </authorList>
    </citation>
    <scope>NUCLEOTIDE SEQUENCE</scope>
</reference>
<protein>
    <submittedName>
        <fullName evidence="1">Uncharacterized protein</fullName>
    </submittedName>
</protein>
<name>A0A645BPP3_9ZZZZ</name>
<organism evidence="1">
    <name type="scientific">bioreactor metagenome</name>
    <dbReference type="NCBI Taxonomy" id="1076179"/>
    <lineage>
        <taxon>unclassified sequences</taxon>
        <taxon>metagenomes</taxon>
        <taxon>ecological metagenomes</taxon>
    </lineage>
</organism>
<sequence>MKKGNVSSAVLLATDESEAERHAASRKRVECAAERIANVASEVGLTVPELRWVMTEVEAKLVVARPTTEG</sequence>
<evidence type="ECO:0000313" key="1">
    <source>
        <dbReference type="EMBL" id="MPM65193.1"/>
    </source>
</evidence>
<dbReference type="AlphaFoldDB" id="A0A645BPP3"/>
<accession>A0A645BPP3</accession>